<dbReference type="Proteomes" id="UP000279259">
    <property type="component" value="Unassembled WGS sequence"/>
</dbReference>
<feature type="transmembrane region" description="Helical" evidence="1">
    <location>
        <begin position="154"/>
        <end position="174"/>
    </location>
</feature>
<keyword evidence="1" id="KW-0812">Transmembrane</keyword>
<proteinExistence type="predicted"/>
<dbReference type="OrthoDB" id="5553410at2759"/>
<comment type="caution">
    <text evidence="2">The sequence shown here is derived from an EMBL/GenBank/DDBJ whole genome shotgun (WGS) entry which is preliminary data.</text>
</comment>
<evidence type="ECO:0008006" key="4">
    <source>
        <dbReference type="Google" id="ProtNLM"/>
    </source>
</evidence>
<feature type="transmembrane region" description="Helical" evidence="1">
    <location>
        <begin position="125"/>
        <end position="142"/>
    </location>
</feature>
<dbReference type="AlphaFoldDB" id="A0A427YUZ4"/>
<gene>
    <name evidence="2" type="ORF">EHS25_004665</name>
</gene>
<keyword evidence="1" id="KW-1133">Transmembrane helix</keyword>
<keyword evidence="1" id="KW-0472">Membrane</keyword>
<name>A0A427YUZ4_9TREE</name>
<evidence type="ECO:0000313" key="2">
    <source>
        <dbReference type="EMBL" id="RSH94859.1"/>
    </source>
</evidence>
<evidence type="ECO:0000313" key="3">
    <source>
        <dbReference type="Proteomes" id="UP000279259"/>
    </source>
</evidence>
<evidence type="ECO:0000256" key="1">
    <source>
        <dbReference type="SAM" id="Phobius"/>
    </source>
</evidence>
<organism evidence="2 3">
    <name type="scientific">Saitozyma podzolica</name>
    <dbReference type="NCBI Taxonomy" id="1890683"/>
    <lineage>
        <taxon>Eukaryota</taxon>
        <taxon>Fungi</taxon>
        <taxon>Dikarya</taxon>
        <taxon>Basidiomycota</taxon>
        <taxon>Agaricomycotina</taxon>
        <taxon>Tremellomycetes</taxon>
        <taxon>Tremellales</taxon>
        <taxon>Trimorphomycetaceae</taxon>
        <taxon>Saitozyma</taxon>
    </lineage>
</organism>
<accession>A0A427YUZ4</accession>
<dbReference type="EMBL" id="RSCD01000002">
    <property type="protein sequence ID" value="RSH94859.1"/>
    <property type="molecule type" value="Genomic_DNA"/>
</dbReference>
<keyword evidence="3" id="KW-1185">Reference proteome</keyword>
<protein>
    <recommendedName>
        <fullName evidence="4">DUF2470 domain-containing protein</fullName>
    </recommendedName>
</protein>
<sequence>MALSTPGQKELQNLQDYLNNQPDVLTAIIKHRTSFAGETGALHITTFDPQGAFVNILVHPPQPDGSVKEEMIKLDIEPAIQSPFEARGRMYHWRDTAFRKFGVVTQSPADHILLPALSLPLRPPLTLAIAALLFALLGKGYYADLFRAKIESMFGKYMVAGATIFMVITIKWVLTSAAIGIGGVNEFWESVQYERLRVIYAKTDVGEIPPRIQTAVAKTKKE</sequence>
<reference evidence="2 3" key="1">
    <citation type="submission" date="2018-11" db="EMBL/GenBank/DDBJ databases">
        <title>Genome sequence of Saitozyma podzolica DSM 27192.</title>
        <authorList>
            <person name="Aliyu H."/>
            <person name="Gorte O."/>
            <person name="Ochsenreither K."/>
        </authorList>
    </citation>
    <scope>NUCLEOTIDE SEQUENCE [LARGE SCALE GENOMIC DNA]</scope>
    <source>
        <strain evidence="2 3">DSM 27192</strain>
    </source>
</reference>